<dbReference type="Pfam" id="PF10106">
    <property type="entry name" value="DUF2345"/>
    <property type="match status" value="1"/>
</dbReference>
<dbReference type="RefSeq" id="WP_107494913.1">
    <property type="nucleotide sequence ID" value="NZ_PZKC01000028.1"/>
</dbReference>
<organism evidence="2 3">
    <name type="scientific">Pseudothauera lacus</name>
    <dbReference type="NCBI Taxonomy" id="2136175"/>
    <lineage>
        <taxon>Bacteria</taxon>
        <taxon>Pseudomonadati</taxon>
        <taxon>Pseudomonadota</taxon>
        <taxon>Betaproteobacteria</taxon>
        <taxon>Rhodocyclales</taxon>
        <taxon>Zoogloeaceae</taxon>
        <taxon>Pseudothauera</taxon>
    </lineage>
</organism>
<protein>
    <recommendedName>
        <fullName evidence="1">DUF2345 domain-containing protein</fullName>
    </recommendedName>
</protein>
<dbReference type="InterPro" id="IPR018769">
    <property type="entry name" value="VgrG2_DUF2345"/>
</dbReference>
<accession>A0A2T4IAY6</accession>
<comment type="caution">
    <text evidence="2">The sequence shown here is derived from an EMBL/GenBank/DDBJ whole genome shotgun (WGS) entry which is preliminary data.</text>
</comment>
<evidence type="ECO:0000313" key="3">
    <source>
        <dbReference type="Proteomes" id="UP000241193"/>
    </source>
</evidence>
<dbReference type="Proteomes" id="UP000241193">
    <property type="component" value="Unassembled WGS sequence"/>
</dbReference>
<proteinExistence type="predicted"/>
<dbReference type="AlphaFoldDB" id="A0A2T4IAY6"/>
<feature type="domain" description="DUF2345" evidence="1">
    <location>
        <begin position="2"/>
        <end position="43"/>
    </location>
</feature>
<keyword evidence="3" id="KW-1185">Reference proteome</keyword>
<reference evidence="2 3" key="2">
    <citation type="submission" date="2018-04" db="EMBL/GenBank/DDBJ databases">
        <title>Thauera lacus sp. nov., isolated from an saline lake in Inner Mongolia, China.</title>
        <authorList>
            <person name="Liang Q.-Y."/>
        </authorList>
    </citation>
    <scope>NUCLEOTIDE SEQUENCE [LARGE SCALE GENOMIC DNA]</scope>
    <source>
        <strain evidence="2 3">D20</strain>
    </source>
</reference>
<evidence type="ECO:0000313" key="2">
    <source>
        <dbReference type="EMBL" id="PTD94945.1"/>
    </source>
</evidence>
<name>A0A2T4IAY6_9RHOO</name>
<dbReference type="EMBL" id="PZKC01000028">
    <property type="protein sequence ID" value="PTD94945.1"/>
    <property type="molecule type" value="Genomic_DNA"/>
</dbReference>
<sequence length="180" mass="19012">FAAAKRIVIAVDGGASITLDGSITVRCPGTLTIHAAKKSFSGPTRMNRDHPDFPRGSFTTPVRIEFDHAAQGLHSAWQGMPYTVYADGARITEGVLDGSGSLLLDHSAATREYLVELANGVRYALPIDNAFADRGEDPLANTGILQHQPGVAAETGSTAVPEKARQRYAAALKAAGRLKS</sequence>
<gene>
    <name evidence="2" type="ORF">C8261_16985</name>
</gene>
<evidence type="ECO:0000259" key="1">
    <source>
        <dbReference type="Pfam" id="PF10106"/>
    </source>
</evidence>
<reference evidence="2 3" key="1">
    <citation type="submission" date="2018-03" db="EMBL/GenBank/DDBJ databases">
        <authorList>
            <person name="Keele B.F."/>
        </authorList>
    </citation>
    <scope>NUCLEOTIDE SEQUENCE [LARGE SCALE GENOMIC DNA]</scope>
    <source>
        <strain evidence="2 3">D20</strain>
    </source>
</reference>
<dbReference type="OrthoDB" id="8590234at2"/>
<feature type="non-terminal residue" evidence="2">
    <location>
        <position position="1"/>
    </location>
</feature>